<dbReference type="Gene3D" id="3.20.20.70">
    <property type="entry name" value="Aldolase class I"/>
    <property type="match status" value="1"/>
</dbReference>
<dbReference type="PANTHER" id="PTHR30246">
    <property type="entry name" value="2-KETO-3-DEOXY-6-PHOSPHOGLUCONATE ALDOLASE"/>
    <property type="match status" value="1"/>
</dbReference>
<dbReference type="InterPro" id="IPR000887">
    <property type="entry name" value="Aldlse_KDPG_KHG"/>
</dbReference>
<evidence type="ECO:0000256" key="1">
    <source>
        <dbReference type="ARBA" id="ARBA00004761"/>
    </source>
</evidence>
<dbReference type="NCBIfam" id="TIGR01182">
    <property type="entry name" value="eda"/>
    <property type="match status" value="1"/>
</dbReference>
<keyword evidence="4" id="KW-0456">Lyase</keyword>
<evidence type="ECO:0000256" key="4">
    <source>
        <dbReference type="ARBA" id="ARBA00023239"/>
    </source>
</evidence>
<dbReference type="SUPFAM" id="SSF51569">
    <property type="entry name" value="Aldolase"/>
    <property type="match status" value="1"/>
</dbReference>
<dbReference type="RefSeq" id="WP_129656229.1">
    <property type="nucleotide sequence ID" value="NZ_ML142917.1"/>
</dbReference>
<comment type="pathway">
    <text evidence="1">Carbohydrate acid metabolism.</text>
</comment>
<proteinExistence type="inferred from homology"/>
<keyword evidence="5" id="KW-0119">Carbohydrate metabolism</keyword>
<evidence type="ECO:0000313" key="6">
    <source>
        <dbReference type="EMBL" id="RYC50111.1"/>
    </source>
</evidence>
<dbReference type="GO" id="GO:0016829">
    <property type="term" value="F:lyase activity"/>
    <property type="evidence" value="ECO:0007669"/>
    <property type="project" value="UniProtKB-KW"/>
</dbReference>
<dbReference type="CDD" id="cd00452">
    <property type="entry name" value="KDPG_aldolase"/>
    <property type="match status" value="1"/>
</dbReference>
<dbReference type="PROSITE" id="PS00160">
    <property type="entry name" value="ALDOLASE_KDPG_KHG_2"/>
    <property type="match status" value="1"/>
</dbReference>
<dbReference type="AlphaFoldDB" id="A0A444VH73"/>
<gene>
    <name evidence="6" type="ORF">DN53_07020</name>
</gene>
<evidence type="ECO:0000256" key="2">
    <source>
        <dbReference type="ARBA" id="ARBA00006906"/>
    </source>
</evidence>
<evidence type="ECO:0000313" key="7">
    <source>
        <dbReference type="Proteomes" id="UP000290261"/>
    </source>
</evidence>
<sequence length="210" mass="22627">MNKQEITSLLEKEKLVAIIRQKNQQEVQPIVRALVEGGVKALEITSNTPGFLEEIQNARTLYPNVLVGAGTVTNKTLAQQAIEAGAQFLVTPNVEVSMIPLAHSHGVPVIMGALTPSEVCMAHEHGADIIKLFPAGIFGLDYFKAIKGPLNTLKFFVVGGISTDNIKEWMMAGADGFGIGSELTKMVDPGNPNEITQKAKSFIEQIEACQ</sequence>
<comment type="similarity">
    <text evidence="2">Belongs to the KHG/KDPG aldolase family.</text>
</comment>
<dbReference type="Proteomes" id="UP000290261">
    <property type="component" value="Unassembled WGS sequence"/>
</dbReference>
<dbReference type="Pfam" id="PF01081">
    <property type="entry name" value="Aldolase"/>
    <property type="match status" value="1"/>
</dbReference>
<reference evidence="6 7" key="1">
    <citation type="submission" date="2014-04" db="EMBL/GenBank/DDBJ databases">
        <title>Whole genome of Muricauda olearia.</title>
        <authorList>
            <person name="Zhang X.-H."/>
            <person name="Tang K."/>
        </authorList>
    </citation>
    <scope>NUCLEOTIDE SEQUENCE [LARGE SCALE GENOMIC DNA]</scope>
    <source>
        <strain evidence="6 7">Th120</strain>
    </source>
</reference>
<organism evidence="6 7">
    <name type="scientific">Flagellimonas olearia</name>
    <dbReference type="NCBI Taxonomy" id="552546"/>
    <lineage>
        <taxon>Bacteria</taxon>
        <taxon>Pseudomonadati</taxon>
        <taxon>Bacteroidota</taxon>
        <taxon>Flavobacteriia</taxon>
        <taxon>Flavobacteriales</taxon>
        <taxon>Flavobacteriaceae</taxon>
        <taxon>Flagellimonas</taxon>
    </lineage>
</organism>
<evidence type="ECO:0000256" key="3">
    <source>
        <dbReference type="ARBA" id="ARBA00011233"/>
    </source>
</evidence>
<keyword evidence="7" id="KW-1185">Reference proteome</keyword>
<dbReference type="InterPro" id="IPR031338">
    <property type="entry name" value="KDPG/KHG_AS_2"/>
</dbReference>
<name>A0A444VH73_9FLAO</name>
<comment type="caution">
    <text evidence="6">The sequence shown here is derived from an EMBL/GenBank/DDBJ whole genome shotgun (WGS) entry which is preliminary data.</text>
</comment>
<dbReference type="PANTHER" id="PTHR30246:SF1">
    <property type="entry name" value="2-DEHYDRO-3-DEOXY-6-PHOSPHOGALACTONATE ALDOLASE-RELATED"/>
    <property type="match status" value="1"/>
</dbReference>
<comment type="subunit">
    <text evidence="3">Homotrimer.</text>
</comment>
<accession>A0A444VH73</accession>
<dbReference type="EMBL" id="JJMP01000013">
    <property type="protein sequence ID" value="RYC50111.1"/>
    <property type="molecule type" value="Genomic_DNA"/>
</dbReference>
<evidence type="ECO:0000256" key="5">
    <source>
        <dbReference type="ARBA" id="ARBA00023277"/>
    </source>
</evidence>
<dbReference type="InterPro" id="IPR013785">
    <property type="entry name" value="Aldolase_TIM"/>
</dbReference>
<protein>
    <submittedName>
        <fullName evidence="6">2-dehydro-3-deoxyphosphogluconate aldolase</fullName>
    </submittedName>
</protein>